<keyword evidence="1" id="KW-0802">TPR repeat</keyword>
<dbReference type="EMBL" id="JRQD01000006">
    <property type="protein sequence ID" value="KGM05956.1"/>
    <property type="molecule type" value="Genomic_DNA"/>
</dbReference>
<dbReference type="RefSeq" id="WP_036315392.1">
    <property type="nucleotide sequence ID" value="NZ_JRQD01000006.1"/>
</dbReference>
<evidence type="ECO:0000313" key="3">
    <source>
        <dbReference type="EMBL" id="KGM05956.1"/>
    </source>
</evidence>
<dbReference type="Gene3D" id="1.25.40.10">
    <property type="entry name" value="Tetratricopeptide repeat domain"/>
    <property type="match status" value="1"/>
</dbReference>
<organism evidence="3 4">
    <name type="scientific">Methylophaga thiooxydans</name>
    <dbReference type="NCBI Taxonomy" id="392484"/>
    <lineage>
        <taxon>Bacteria</taxon>
        <taxon>Pseudomonadati</taxon>
        <taxon>Pseudomonadota</taxon>
        <taxon>Gammaproteobacteria</taxon>
        <taxon>Thiotrichales</taxon>
        <taxon>Piscirickettsiaceae</taxon>
        <taxon>Methylophaga</taxon>
    </lineage>
</organism>
<dbReference type="SUPFAM" id="SSF48452">
    <property type="entry name" value="TPR-like"/>
    <property type="match status" value="1"/>
</dbReference>
<feature type="repeat" description="TPR" evidence="1">
    <location>
        <begin position="72"/>
        <end position="105"/>
    </location>
</feature>
<evidence type="ECO:0000313" key="4">
    <source>
        <dbReference type="Proteomes" id="UP000029999"/>
    </source>
</evidence>
<dbReference type="PROSITE" id="PS50005">
    <property type="entry name" value="TPR"/>
    <property type="match status" value="3"/>
</dbReference>
<dbReference type="InterPro" id="IPR019734">
    <property type="entry name" value="TPR_rpt"/>
</dbReference>
<feature type="chain" id="PRO_5001967104" evidence="2">
    <location>
        <begin position="22"/>
        <end position="256"/>
    </location>
</feature>
<name>A0A0A0BDC6_9GAMM</name>
<accession>A0A0A0BDC6</accession>
<protein>
    <submittedName>
        <fullName evidence="3">Type IV pilus biogenesis protein PilF</fullName>
    </submittedName>
</protein>
<dbReference type="Proteomes" id="UP000029999">
    <property type="component" value="Unassembled WGS sequence"/>
</dbReference>
<dbReference type="PROSITE" id="PS50293">
    <property type="entry name" value="TPR_REGION"/>
    <property type="match status" value="1"/>
</dbReference>
<evidence type="ECO:0000256" key="2">
    <source>
        <dbReference type="SAM" id="SignalP"/>
    </source>
</evidence>
<keyword evidence="2" id="KW-0732">Signal</keyword>
<sequence length="256" mass="28824">MSKGVQSWVLMVVFLALTACNTTGGTRPEYVAPDPKAAEINMRLGLNYMQRGDYAIALEKLQKALKQNPNLPSAHNTIALLHQRLGEADKAEAHFLEAVERAPEYSEAQNNFGVFLCQQGRYQDAETRFLKAVENPLYNSKAMALENAGLCVNRIPDAEKAESYFRKALQIQPTLTKSLLQMATISYEQQSYLQARAYIQRYQQASSWTPQSLFLAIKTENKLNDQDAVSSYSLILRSRFPDSDEMQMVNQGLIDS</sequence>
<gene>
    <name evidence="3" type="ORF">LP43_2268</name>
</gene>
<dbReference type="PANTHER" id="PTHR44809">
    <property type="match status" value="1"/>
</dbReference>
<reference evidence="3 4" key="1">
    <citation type="submission" date="2014-09" db="EMBL/GenBank/DDBJ databases">
        <authorList>
            <person name="Grob C."/>
            <person name="Taubert M."/>
            <person name="Howat A.M."/>
            <person name="Burns O.J."/>
            <person name="Dixon J.L."/>
            <person name="Chen Y."/>
            <person name="Murrell J.C."/>
        </authorList>
    </citation>
    <scope>NUCLEOTIDE SEQUENCE [LARGE SCALE GENOMIC DNA]</scope>
    <source>
        <strain evidence="3">L4</strain>
    </source>
</reference>
<dbReference type="Pfam" id="PF13424">
    <property type="entry name" value="TPR_12"/>
    <property type="match status" value="1"/>
</dbReference>
<feature type="repeat" description="TPR" evidence="1">
    <location>
        <begin position="142"/>
        <end position="175"/>
    </location>
</feature>
<evidence type="ECO:0000256" key="1">
    <source>
        <dbReference type="PROSITE-ProRule" id="PRU00339"/>
    </source>
</evidence>
<comment type="caution">
    <text evidence="3">The sequence shown here is derived from an EMBL/GenBank/DDBJ whole genome shotgun (WGS) entry which is preliminary data.</text>
</comment>
<dbReference type="Pfam" id="PF13414">
    <property type="entry name" value="TPR_11"/>
    <property type="match status" value="1"/>
</dbReference>
<dbReference type="AlphaFoldDB" id="A0A0A0BDC6"/>
<dbReference type="InterPro" id="IPR013360">
    <property type="entry name" value="Pilus_4_PilW"/>
</dbReference>
<feature type="signal peptide" evidence="2">
    <location>
        <begin position="1"/>
        <end position="21"/>
    </location>
</feature>
<dbReference type="PROSITE" id="PS51257">
    <property type="entry name" value="PROKAR_LIPOPROTEIN"/>
    <property type="match status" value="1"/>
</dbReference>
<dbReference type="STRING" id="392484.LP43_2268"/>
<dbReference type="PANTHER" id="PTHR44809:SF1">
    <property type="entry name" value="PROTEIN O-MANNOSYL-TRANSFERASE TMTC1"/>
    <property type="match status" value="1"/>
</dbReference>
<dbReference type="InterPro" id="IPR011990">
    <property type="entry name" value="TPR-like_helical_dom_sf"/>
</dbReference>
<dbReference type="NCBIfam" id="TIGR02521">
    <property type="entry name" value="type_IV_pilW"/>
    <property type="match status" value="1"/>
</dbReference>
<dbReference type="InterPro" id="IPR052943">
    <property type="entry name" value="TMTC_O-mannosyl-trnsfr"/>
</dbReference>
<feature type="repeat" description="TPR" evidence="1">
    <location>
        <begin position="38"/>
        <end position="71"/>
    </location>
</feature>
<dbReference type="SMART" id="SM00028">
    <property type="entry name" value="TPR"/>
    <property type="match status" value="4"/>
</dbReference>
<proteinExistence type="predicted"/>